<dbReference type="PANTHER" id="PTHR30438:SF1">
    <property type="entry name" value="36 KDA ANTIGEN"/>
    <property type="match status" value="1"/>
</dbReference>
<keyword evidence="2" id="KW-1133">Transmembrane helix</keyword>
<dbReference type="AlphaFoldDB" id="A0A4U9TQ59"/>
<feature type="domain" description="YbhG-like alpha-helical hairpin" evidence="3">
    <location>
        <begin position="107"/>
        <end position="229"/>
    </location>
</feature>
<evidence type="ECO:0000259" key="4">
    <source>
        <dbReference type="Pfam" id="PF25954"/>
    </source>
</evidence>
<keyword evidence="2" id="KW-0812">Transmembrane</keyword>
<accession>A0A4U9TQ59</accession>
<organism evidence="5">
    <name type="scientific">Serratia fonticola</name>
    <dbReference type="NCBI Taxonomy" id="47917"/>
    <lineage>
        <taxon>Bacteria</taxon>
        <taxon>Pseudomonadati</taxon>
        <taxon>Pseudomonadota</taxon>
        <taxon>Gammaproteobacteria</taxon>
        <taxon>Enterobacterales</taxon>
        <taxon>Yersiniaceae</taxon>
        <taxon>Serratia</taxon>
    </lineage>
</organism>
<evidence type="ECO:0000256" key="1">
    <source>
        <dbReference type="SAM" id="Coils"/>
    </source>
</evidence>
<sequence length="353" mass="39527">MCSQYPYENNGFFYSYDGFCLHADVQGAEVMKKKTLFTLLLMGIAIAMAVLFRAHNQDLLLQGEVDAPEVIVASKAKGRVIERLVERGDDVKTGQLLLRLESPELMAQLRSAQASRDEAQAQLDQSLHGTREESIRNLRANLAQAEAQYQNAQHDYDRNLSVASKGYVSKSELDSSRRARDTAYQQVQAAKANLDEGINGDRIELRQKYEAALRASEQDLLEIQAQTDDLLVKAPVDGEVGPIPAEVGELLNASSPLMTLIRVPDAYFVFNLREDILAHVRKGDKVQLRVPALKDQTIEAEVRYIAPLGDYATKRATRATGDFDLKTFEVRLYPSQPIDGLRPGMSTLWQWKE</sequence>
<feature type="transmembrane region" description="Helical" evidence="2">
    <location>
        <begin position="36"/>
        <end position="54"/>
    </location>
</feature>
<feature type="coiled-coil region" evidence="1">
    <location>
        <begin position="128"/>
        <end position="155"/>
    </location>
</feature>
<gene>
    <name evidence="5" type="ORF">NCTC12965_01186</name>
</gene>
<feature type="domain" description="CusB-like beta-barrel" evidence="4">
    <location>
        <begin position="272"/>
        <end position="345"/>
    </location>
</feature>
<evidence type="ECO:0000313" key="5">
    <source>
        <dbReference type="EMBL" id="VTR20989.1"/>
    </source>
</evidence>
<reference evidence="5" key="1">
    <citation type="submission" date="2019-05" db="EMBL/GenBank/DDBJ databases">
        <authorList>
            <consortium name="Pathogen Informatics"/>
        </authorList>
    </citation>
    <scope>NUCLEOTIDE SEQUENCE [LARGE SCALE GENOMIC DNA]</scope>
    <source>
        <strain evidence="5">NCTC12965</strain>
    </source>
</reference>
<dbReference type="SUPFAM" id="SSF111369">
    <property type="entry name" value="HlyD-like secretion proteins"/>
    <property type="match status" value="3"/>
</dbReference>
<dbReference type="InterPro" id="IPR059052">
    <property type="entry name" value="HH_YbhG-like"/>
</dbReference>
<dbReference type="Gene3D" id="2.40.50.100">
    <property type="match status" value="1"/>
</dbReference>
<name>A0A4U9TQ59_SERFO</name>
<dbReference type="EMBL" id="CABEEZ010000021">
    <property type="protein sequence ID" value="VTR20989.1"/>
    <property type="molecule type" value="Genomic_DNA"/>
</dbReference>
<dbReference type="Pfam" id="PF25881">
    <property type="entry name" value="HH_YBHG"/>
    <property type="match status" value="1"/>
</dbReference>
<protein>
    <submittedName>
        <fullName evidence="5">Putative efflux pump membrane fusion protein</fullName>
    </submittedName>
</protein>
<dbReference type="InterPro" id="IPR058792">
    <property type="entry name" value="Beta-barrel_RND_2"/>
</dbReference>
<evidence type="ECO:0000259" key="3">
    <source>
        <dbReference type="Pfam" id="PF25881"/>
    </source>
</evidence>
<dbReference type="Gene3D" id="1.10.287.470">
    <property type="entry name" value="Helix hairpin bin"/>
    <property type="match status" value="2"/>
</dbReference>
<dbReference type="Pfam" id="PF25954">
    <property type="entry name" value="Beta-barrel_RND_2"/>
    <property type="match status" value="1"/>
</dbReference>
<dbReference type="Gene3D" id="2.40.30.170">
    <property type="match status" value="1"/>
</dbReference>
<evidence type="ECO:0000256" key="2">
    <source>
        <dbReference type="SAM" id="Phobius"/>
    </source>
</evidence>
<proteinExistence type="predicted"/>
<dbReference type="PANTHER" id="PTHR30438">
    <property type="entry name" value="36 KDA ANTIGEN-RELATED"/>
    <property type="match status" value="1"/>
</dbReference>
<keyword evidence="2" id="KW-0472">Membrane</keyword>
<keyword evidence="1" id="KW-0175">Coiled coil</keyword>